<proteinExistence type="predicted"/>
<organism evidence="2 3">
    <name type="scientific">Mycobacterium avium subsp. hominissuis</name>
    <dbReference type="NCBI Taxonomy" id="439334"/>
    <lineage>
        <taxon>Bacteria</taxon>
        <taxon>Bacillati</taxon>
        <taxon>Actinomycetota</taxon>
        <taxon>Actinomycetes</taxon>
        <taxon>Mycobacteriales</taxon>
        <taxon>Mycobacteriaceae</taxon>
        <taxon>Mycobacterium</taxon>
        <taxon>Mycobacterium avium complex (MAC)</taxon>
    </lineage>
</organism>
<feature type="region of interest" description="Disordered" evidence="1">
    <location>
        <begin position="348"/>
        <end position="392"/>
    </location>
</feature>
<dbReference type="InterPro" id="IPR013493">
    <property type="entry name" value="CHP02677"/>
</dbReference>
<accession>A0A3B6XEB9</accession>
<dbReference type="AlphaFoldDB" id="A0A3B6XEB9"/>
<sequence>MTAGDSEMKLGDTSVAELPDDARRALTYLVVPESDEYIAIMAVLESSPSDLTPAEVTAALRDRGTDLDARVVEVRLEKLREWAVVSARSDQTHVRRVQDLLRRNFRYTATRHGRQVQRFYETVLADTTVMREIPLQSLNAVVSALEALAGADAPPDQQWARARVNEVFIAQDNLDASLVGAEDTLMGLADRFDLDDAHTAELKSLLVNYARRVAIELDRGSDRAAIALRALTPRFTELAQLTIEGSAASDLIGRDLLAASKGGDVRDWHGLVAWFDPMSGRAARFQSRMVMAIPTFHANLRRLHTAGESGTSRARALLLARGCLHPHFGPQLFLAALGDHPWRKLHGEADDPGAGRTPPWRDGPQVPVPPGLRTHGRAGVRGRAPAPIDDGPARAAVASERQRRLALHRQHLREILSTAPGSTLSDGAARVAFAALRAALRQTPSRGRRRATKDGLACTVFWTKTTTGLLRAPRWRVWLPGREFVFHSPAEQPSHPHAVGADPGGSAEIRLEGAVVA</sequence>
<evidence type="ECO:0000256" key="1">
    <source>
        <dbReference type="SAM" id="MobiDB-lite"/>
    </source>
</evidence>
<dbReference type="Proteomes" id="UP000259236">
    <property type="component" value="Chromosome"/>
</dbReference>
<name>A0A3B6XEB9_MYCAV</name>
<dbReference type="EMBL" id="CP029332">
    <property type="protein sequence ID" value="AXO24819.1"/>
    <property type="molecule type" value="Genomic_DNA"/>
</dbReference>
<gene>
    <name evidence="2" type="ORF">DFS55_21230</name>
</gene>
<dbReference type="Pfam" id="PF09660">
    <property type="entry name" value="DUF2397"/>
    <property type="match status" value="1"/>
</dbReference>
<evidence type="ECO:0000313" key="3">
    <source>
        <dbReference type="Proteomes" id="UP000259236"/>
    </source>
</evidence>
<evidence type="ECO:0000313" key="2">
    <source>
        <dbReference type="EMBL" id="AXO24819.1"/>
    </source>
</evidence>
<protein>
    <submittedName>
        <fullName evidence="2">DUF2397 domain-containing protein</fullName>
    </submittedName>
</protein>
<reference evidence="2 3" key="1">
    <citation type="submission" date="2018-05" db="EMBL/GenBank/DDBJ databases">
        <title>Sequencing and annotation of Mycobacterium avium strain 109 (MAC109).</title>
        <authorList>
            <person name="Matern W.M."/>
            <person name="Bader J.S."/>
            <person name="Karakousis P.C."/>
        </authorList>
    </citation>
    <scope>NUCLEOTIDE SEQUENCE [LARGE SCALE GENOMIC DNA]</scope>
    <source>
        <strain evidence="2 3">MAC109</strain>
    </source>
</reference>